<sequence>MSTGVLGLTKMALTLCSLGGTFGGSAYGLTTLFGNEIKVVQEISDNNSEGVISVQKLGEKLKETSNPSTVKAFNPELPQPQKQVKTSPSVLWEYFSEEKEEESIMGCQMLKEGQTFGDIRWGFDCKPSFNNVWKNKKENSEKPEILLKISEGQIFNAMWYYYNQFLKMEDSSTIEEKLQNGLNLGNNFCKSEWKESDGSTIVFCNSITKTT</sequence>
<dbReference type="STRING" id="768700.MSU_0123"/>
<organism evidence="1 2">
    <name type="scientific">Mycoplasma suis (strain Illinois)</name>
    <dbReference type="NCBI Taxonomy" id="768700"/>
    <lineage>
        <taxon>Bacteria</taxon>
        <taxon>Bacillati</taxon>
        <taxon>Mycoplasmatota</taxon>
        <taxon>Mollicutes</taxon>
        <taxon>Mycoplasmataceae</taxon>
        <taxon>Mycoplasma</taxon>
    </lineage>
</organism>
<dbReference type="Proteomes" id="UP000007484">
    <property type="component" value="Chromosome"/>
</dbReference>
<gene>
    <name evidence="1" type="ordered locus">MSU_0123</name>
</gene>
<keyword evidence="2" id="KW-1185">Reference proteome</keyword>
<dbReference type="KEGG" id="mss:MSU_0123"/>
<evidence type="ECO:0000313" key="1">
    <source>
        <dbReference type="EMBL" id="ADX97667.1"/>
    </source>
</evidence>
<reference evidence="1 2" key="1">
    <citation type="journal article" date="2011" name="J. Bacteriol.">
        <title>Complete genome sequences of two hemotropic Mycoplasmas, Mycoplasma haemofelis strain Ohio2 and Mycoplasma suis strain Illinois.</title>
        <authorList>
            <person name="Messick J.B."/>
            <person name="Santos A.P."/>
            <person name="Guimaraes A.M."/>
        </authorList>
    </citation>
    <scope>NUCLEOTIDE SEQUENCE [LARGE SCALE GENOMIC DNA]</scope>
    <source>
        <strain evidence="1 2">Illinois</strain>
    </source>
</reference>
<dbReference type="EMBL" id="CP002525">
    <property type="protein sequence ID" value="ADX97667.1"/>
    <property type="molecule type" value="Genomic_DNA"/>
</dbReference>
<name>F0QQ97_MYCSL</name>
<dbReference type="AlphaFoldDB" id="F0QQ97"/>
<proteinExistence type="predicted"/>
<dbReference type="HOGENOM" id="CLU_111547_0_0_14"/>
<evidence type="ECO:0000313" key="2">
    <source>
        <dbReference type="Proteomes" id="UP000007484"/>
    </source>
</evidence>
<accession>F0QQ97</accession>
<protein>
    <submittedName>
        <fullName evidence="1">Uncharacterized protein</fullName>
    </submittedName>
</protein>
<dbReference type="RefSeq" id="WP_013608815.1">
    <property type="nucleotide sequence ID" value="NC_015155.1"/>
</dbReference>